<dbReference type="Pfam" id="PF00535">
    <property type="entry name" value="Glycos_transf_2"/>
    <property type="match status" value="1"/>
</dbReference>
<keyword evidence="2" id="KW-0328">Glycosyltransferase</keyword>
<accession>A0ABW4L9N8</accession>
<evidence type="ECO:0000313" key="6">
    <source>
        <dbReference type="Proteomes" id="UP001597347"/>
    </source>
</evidence>
<feature type="domain" description="Glycosyltransferase 2-like" evidence="4">
    <location>
        <begin position="14"/>
        <end position="137"/>
    </location>
</feature>
<dbReference type="InterPro" id="IPR001173">
    <property type="entry name" value="Glyco_trans_2-like"/>
</dbReference>
<comment type="similarity">
    <text evidence="1">Belongs to the glycosyltransferase 2 family.</text>
</comment>
<gene>
    <name evidence="5" type="ORF">ACFSBI_01190</name>
</gene>
<organism evidence="5 6">
    <name type="scientific">Amnibacterium endophyticum</name>
    <dbReference type="NCBI Taxonomy" id="2109337"/>
    <lineage>
        <taxon>Bacteria</taxon>
        <taxon>Bacillati</taxon>
        <taxon>Actinomycetota</taxon>
        <taxon>Actinomycetes</taxon>
        <taxon>Micrococcales</taxon>
        <taxon>Microbacteriaceae</taxon>
        <taxon>Amnibacterium</taxon>
    </lineage>
</organism>
<dbReference type="PANTHER" id="PTHR43685">
    <property type="entry name" value="GLYCOSYLTRANSFERASE"/>
    <property type="match status" value="1"/>
</dbReference>
<evidence type="ECO:0000256" key="1">
    <source>
        <dbReference type="ARBA" id="ARBA00006739"/>
    </source>
</evidence>
<comment type="caution">
    <text evidence="5">The sequence shown here is derived from an EMBL/GenBank/DDBJ whole genome shotgun (WGS) entry which is preliminary data.</text>
</comment>
<keyword evidence="3" id="KW-0808">Transferase</keyword>
<dbReference type="InterPro" id="IPR029044">
    <property type="entry name" value="Nucleotide-diphossugar_trans"/>
</dbReference>
<dbReference type="CDD" id="cd00761">
    <property type="entry name" value="Glyco_tranf_GTA_type"/>
    <property type="match status" value="1"/>
</dbReference>
<evidence type="ECO:0000256" key="3">
    <source>
        <dbReference type="ARBA" id="ARBA00022679"/>
    </source>
</evidence>
<evidence type="ECO:0000313" key="5">
    <source>
        <dbReference type="EMBL" id="MFD1720151.1"/>
    </source>
</evidence>
<dbReference type="Proteomes" id="UP001597347">
    <property type="component" value="Unassembled WGS sequence"/>
</dbReference>
<evidence type="ECO:0000256" key="2">
    <source>
        <dbReference type="ARBA" id="ARBA00022676"/>
    </source>
</evidence>
<dbReference type="Gene3D" id="3.90.550.10">
    <property type="entry name" value="Spore Coat Polysaccharide Biosynthesis Protein SpsA, Chain A"/>
    <property type="match status" value="1"/>
</dbReference>
<protein>
    <submittedName>
        <fullName evidence="5">Glycosyltransferase family 2 protein</fullName>
    </submittedName>
</protein>
<dbReference type="PANTHER" id="PTHR43685:SF5">
    <property type="entry name" value="GLYCOSYLTRANSFERASE EPSE-RELATED"/>
    <property type="match status" value="1"/>
</dbReference>
<dbReference type="InterPro" id="IPR050834">
    <property type="entry name" value="Glycosyltransf_2"/>
</dbReference>
<proteinExistence type="inferred from homology"/>
<dbReference type="EMBL" id="JBHUEA010000001">
    <property type="protein sequence ID" value="MFD1720151.1"/>
    <property type="molecule type" value="Genomic_DNA"/>
</dbReference>
<dbReference type="SUPFAM" id="SSF53448">
    <property type="entry name" value="Nucleotide-diphospho-sugar transferases"/>
    <property type="match status" value="1"/>
</dbReference>
<reference evidence="6" key="1">
    <citation type="journal article" date="2019" name="Int. J. Syst. Evol. Microbiol.">
        <title>The Global Catalogue of Microorganisms (GCM) 10K type strain sequencing project: providing services to taxonomists for standard genome sequencing and annotation.</title>
        <authorList>
            <consortium name="The Broad Institute Genomics Platform"/>
            <consortium name="The Broad Institute Genome Sequencing Center for Infectious Disease"/>
            <person name="Wu L."/>
            <person name="Ma J."/>
        </authorList>
    </citation>
    <scope>NUCLEOTIDE SEQUENCE [LARGE SCALE GENOMIC DNA]</scope>
    <source>
        <strain evidence="6">CGMCC 1.12471</strain>
    </source>
</reference>
<evidence type="ECO:0000259" key="4">
    <source>
        <dbReference type="Pfam" id="PF00535"/>
    </source>
</evidence>
<dbReference type="RefSeq" id="WP_377931358.1">
    <property type="nucleotide sequence ID" value="NZ_JBHUEA010000001.1"/>
</dbReference>
<keyword evidence="6" id="KW-1185">Reference proteome</keyword>
<sequence>MTGIGQLRTEDVTAVIPTTGRASLPRAVRSVLDQTSPVGEVIVCNDGTRPLPMFADARVRVVEVGPRAGGNTARMAGVRAARTPLVALLDDDDRWLPGFGAALLEHVAPLGAEEAWVAGCRILREDGSVYPKRLKTPDEDLLGYAFRLRRSGGKGALPTSTLLFPRRLALEVPWRTDLRFHQDLTWLIDLYRAHPHLRVAQAPAALVEMDDSPGSITKSIDVGASMRWAEAELLESFGRRREYGDFLLSRYPLRTAVDARRWGQALGVVSRGVVRGRPGLPAVAYALAYAVRSGLRGAETGRGNARTT</sequence>
<name>A0ABW4L9N8_9MICO</name>